<evidence type="ECO:0000259" key="22">
    <source>
        <dbReference type="Pfam" id="PF01467"/>
    </source>
</evidence>
<dbReference type="NCBIfam" id="TIGR00152">
    <property type="entry name" value="dephospho-CoA kinase"/>
    <property type="match status" value="1"/>
</dbReference>
<evidence type="ECO:0000256" key="4">
    <source>
        <dbReference type="ARBA" id="ARBA00012392"/>
    </source>
</evidence>
<keyword evidence="9" id="KW-0547">Nucleotide-binding</keyword>
<dbReference type="InterPro" id="IPR014729">
    <property type="entry name" value="Rossmann-like_a/b/a_fold"/>
</dbReference>
<comment type="catalytic activity">
    <reaction evidence="15">
        <text>3'-dephospho-CoA + ATP = ADP + CoA + H(+)</text>
        <dbReference type="Rhea" id="RHEA:18245"/>
        <dbReference type="ChEBI" id="CHEBI:15378"/>
        <dbReference type="ChEBI" id="CHEBI:30616"/>
        <dbReference type="ChEBI" id="CHEBI:57287"/>
        <dbReference type="ChEBI" id="CHEBI:57328"/>
        <dbReference type="ChEBI" id="CHEBI:456216"/>
        <dbReference type="EC" id="2.7.1.24"/>
    </reaction>
    <physiologicalReaction direction="left-to-right" evidence="15">
        <dbReference type="Rhea" id="RHEA:18246"/>
    </physiologicalReaction>
</comment>
<dbReference type="AlphaFoldDB" id="A0A914W5V0"/>
<dbReference type="Gene3D" id="3.40.50.620">
    <property type="entry name" value="HUPs"/>
    <property type="match status" value="1"/>
</dbReference>
<keyword evidence="10" id="KW-0418">Kinase</keyword>
<dbReference type="InterPro" id="IPR027417">
    <property type="entry name" value="P-loop_NTPase"/>
</dbReference>
<keyword evidence="11" id="KW-0067">ATP-binding</keyword>
<evidence type="ECO:0000256" key="10">
    <source>
        <dbReference type="ARBA" id="ARBA00022777"/>
    </source>
</evidence>
<dbReference type="EC" id="2.7.7.3" evidence="4"/>
<comment type="subunit">
    <text evidence="3">Monomer.</text>
</comment>
<keyword evidence="12" id="KW-0496">Mitochondrion</keyword>
<evidence type="ECO:0000256" key="21">
    <source>
        <dbReference type="ARBA" id="ARBA00067394"/>
    </source>
</evidence>
<sequence>MAVEVGLLLLTQASSLGKNSLDRLLRATAPLVGRRLYVAVSDSIIASASQDGALFFDLAACVYAGAHRICRHLDVRFLLDNIKHADSGAKQMQMRCVDRVFLDRAAKEGEHLPTTKTKPTVLDAGVDSSSQHVPFSPAFTQMAKTPRPADYGGVVLGGTFDRLHNGHKILLSSAALISRSQFTCGVTEGDMLKNKVLHLLIEPIETRIAAVADFVSDVSSSVRCSVVPITDPFGPSIVDTNLDCIVASQETARGADKVNVRRKENGLNELDIFIVDLVNDPEEDLESADEEKKAGSSKMRKQLLGTLLKAPIKNPNIPSRPYVIGLSGGIACGKTNICKTLARLGADVIDCDRLGHEVYLPGTEAYREIVAFFGDDVIDAAHGHVINRRVLGPKVFSNPSNLAKLNDIVWPRIAQLAQRRIDNTQAKVVVMDAAVLLEAGWEAMVHEVWVPVIPESEAIRRIVARNNLTEQEAKQRIASQMGDRERLKHANVVFCSLWDYAVTEAQVKKAWSSLMQRLH</sequence>
<dbReference type="GO" id="GO:0004140">
    <property type="term" value="F:dephospho-CoA kinase activity"/>
    <property type="evidence" value="ECO:0007669"/>
    <property type="project" value="UniProtKB-EC"/>
</dbReference>
<dbReference type="Pfam" id="PF01467">
    <property type="entry name" value="CTP_transf_like"/>
    <property type="match status" value="1"/>
</dbReference>
<evidence type="ECO:0000256" key="13">
    <source>
        <dbReference type="ARBA" id="ARBA00023268"/>
    </source>
</evidence>
<dbReference type="GO" id="GO:0004595">
    <property type="term" value="F:pantetheine-phosphate adenylyltransferase activity"/>
    <property type="evidence" value="ECO:0007669"/>
    <property type="project" value="UniProtKB-EC"/>
</dbReference>
<dbReference type="PANTHER" id="PTHR10695:SF46">
    <property type="entry name" value="BIFUNCTIONAL COENZYME A SYNTHASE-RELATED"/>
    <property type="match status" value="1"/>
</dbReference>
<proteinExistence type="inferred from homology"/>
<dbReference type="PANTHER" id="PTHR10695">
    <property type="entry name" value="DEPHOSPHO-COA KINASE-RELATED"/>
    <property type="match status" value="1"/>
</dbReference>
<evidence type="ECO:0000256" key="14">
    <source>
        <dbReference type="ARBA" id="ARBA00051310"/>
    </source>
</evidence>
<evidence type="ECO:0000256" key="7">
    <source>
        <dbReference type="ARBA" id="ARBA00022679"/>
    </source>
</evidence>
<dbReference type="SUPFAM" id="SSF52540">
    <property type="entry name" value="P-loop containing nucleoside triphosphate hydrolases"/>
    <property type="match status" value="1"/>
</dbReference>
<dbReference type="PROSITE" id="PS51219">
    <property type="entry name" value="DPCK"/>
    <property type="match status" value="1"/>
</dbReference>
<comment type="pathway">
    <text evidence="17">Cofactor biosynthesis; coenzyme A biosynthesis; CoA from (R)-pantothenate: step 4/5.</text>
</comment>
<evidence type="ECO:0000256" key="15">
    <source>
        <dbReference type="ARBA" id="ARBA00051912"/>
    </source>
</evidence>
<evidence type="ECO:0000256" key="18">
    <source>
        <dbReference type="ARBA" id="ARBA00060696"/>
    </source>
</evidence>
<evidence type="ECO:0000256" key="3">
    <source>
        <dbReference type="ARBA" id="ARBA00011245"/>
    </source>
</evidence>
<organism evidence="23 24">
    <name type="scientific">Plectus sambesii</name>
    <dbReference type="NCBI Taxonomy" id="2011161"/>
    <lineage>
        <taxon>Eukaryota</taxon>
        <taxon>Metazoa</taxon>
        <taxon>Ecdysozoa</taxon>
        <taxon>Nematoda</taxon>
        <taxon>Chromadorea</taxon>
        <taxon>Plectida</taxon>
        <taxon>Plectina</taxon>
        <taxon>Plectoidea</taxon>
        <taxon>Plectidae</taxon>
        <taxon>Plectus</taxon>
    </lineage>
</organism>
<accession>A0A914W5V0</accession>
<evidence type="ECO:0000256" key="20">
    <source>
        <dbReference type="ARBA" id="ARBA00066359"/>
    </source>
</evidence>
<dbReference type="EC" id="2.7.1.24" evidence="20"/>
<evidence type="ECO:0000256" key="17">
    <source>
        <dbReference type="ARBA" id="ARBA00060565"/>
    </source>
</evidence>
<evidence type="ECO:0000313" key="24">
    <source>
        <dbReference type="WBParaSite" id="PSAMB.scaffold311size57476.g4602.t1"/>
    </source>
</evidence>
<keyword evidence="7" id="KW-0808">Transferase</keyword>
<keyword evidence="5" id="KW-0963">Cytoplasm</keyword>
<dbReference type="NCBIfam" id="NF001985">
    <property type="entry name" value="PRK00777.1"/>
    <property type="match status" value="1"/>
</dbReference>
<comment type="similarity">
    <text evidence="19">In the central section; belongs to the eukaryotic CoaD family.</text>
</comment>
<dbReference type="GO" id="GO:0005524">
    <property type="term" value="F:ATP binding"/>
    <property type="evidence" value="ECO:0007669"/>
    <property type="project" value="UniProtKB-KW"/>
</dbReference>
<evidence type="ECO:0000256" key="12">
    <source>
        <dbReference type="ARBA" id="ARBA00023128"/>
    </source>
</evidence>
<reference evidence="24" key="1">
    <citation type="submission" date="2022-11" db="UniProtKB">
        <authorList>
            <consortium name="WormBaseParasite"/>
        </authorList>
    </citation>
    <scope>IDENTIFICATION</scope>
</reference>
<comment type="function">
    <text evidence="16">Bifunctional enzyme that catalyzes the fourth and fifth sequential steps of CoA biosynthetic pathway. The fourth reaction is catalyzed by the phosphopantetheine adenylyltransferase, coded by the coaD domain; the fifth reaction is catalyzed by the dephospho-CoA kinase, coded by the coaE domain. May act as a point of CoA biosynthesis regulation.</text>
</comment>
<evidence type="ECO:0000256" key="6">
    <source>
        <dbReference type="ARBA" id="ARBA00022553"/>
    </source>
</evidence>
<comment type="subcellular location">
    <subcellularLocation>
        <location evidence="2">Cytoplasm</location>
    </subcellularLocation>
    <subcellularLocation>
        <location evidence="1">Mitochondrion matrix</location>
    </subcellularLocation>
</comment>
<dbReference type="InterPro" id="IPR004821">
    <property type="entry name" value="Cyt_trans-like"/>
</dbReference>
<keyword evidence="23" id="KW-1185">Reference proteome</keyword>
<evidence type="ECO:0000313" key="23">
    <source>
        <dbReference type="Proteomes" id="UP000887566"/>
    </source>
</evidence>
<evidence type="ECO:0000256" key="9">
    <source>
        <dbReference type="ARBA" id="ARBA00022741"/>
    </source>
</evidence>
<evidence type="ECO:0000256" key="16">
    <source>
        <dbReference type="ARBA" id="ARBA00059677"/>
    </source>
</evidence>
<name>A0A914W5V0_9BILA</name>
<dbReference type="InterPro" id="IPR001977">
    <property type="entry name" value="Depp_CoAkinase"/>
</dbReference>
<evidence type="ECO:0000256" key="11">
    <source>
        <dbReference type="ARBA" id="ARBA00022840"/>
    </source>
</evidence>
<keyword evidence="8" id="KW-0548">Nucleotidyltransferase</keyword>
<dbReference type="FunFam" id="3.40.50.620:FF:000089">
    <property type="entry name" value="Bifunctional coenzyme A synthase"/>
    <property type="match status" value="1"/>
</dbReference>
<evidence type="ECO:0000256" key="19">
    <source>
        <dbReference type="ARBA" id="ARBA00061673"/>
    </source>
</evidence>
<dbReference type="CDD" id="cd02164">
    <property type="entry name" value="PPAT_CoAS"/>
    <property type="match status" value="1"/>
</dbReference>
<feature type="domain" description="Cytidyltransferase-like" evidence="22">
    <location>
        <begin position="155"/>
        <end position="266"/>
    </location>
</feature>
<dbReference type="GO" id="GO:0005759">
    <property type="term" value="C:mitochondrial matrix"/>
    <property type="evidence" value="ECO:0007669"/>
    <property type="project" value="UniProtKB-SubCell"/>
</dbReference>
<dbReference type="Pfam" id="PF01121">
    <property type="entry name" value="CoaE"/>
    <property type="match status" value="1"/>
</dbReference>
<dbReference type="Gene3D" id="3.40.50.300">
    <property type="entry name" value="P-loop containing nucleotide triphosphate hydrolases"/>
    <property type="match status" value="1"/>
</dbReference>
<dbReference type="WBParaSite" id="PSAMB.scaffold311size57476.g4602.t1">
    <property type="protein sequence ID" value="PSAMB.scaffold311size57476.g4602.t1"/>
    <property type="gene ID" value="PSAMB.scaffold311size57476.g4602"/>
</dbReference>
<comment type="catalytic activity">
    <reaction evidence="14">
        <text>(R)-4'-phosphopantetheine + ATP + H(+) = 3'-dephospho-CoA + diphosphate</text>
        <dbReference type="Rhea" id="RHEA:19801"/>
        <dbReference type="ChEBI" id="CHEBI:15378"/>
        <dbReference type="ChEBI" id="CHEBI:30616"/>
        <dbReference type="ChEBI" id="CHEBI:33019"/>
        <dbReference type="ChEBI" id="CHEBI:57328"/>
        <dbReference type="ChEBI" id="CHEBI:61723"/>
        <dbReference type="EC" id="2.7.7.3"/>
    </reaction>
    <physiologicalReaction direction="left-to-right" evidence="14">
        <dbReference type="Rhea" id="RHEA:19802"/>
    </physiologicalReaction>
</comment>
<protein>
    <recommendedName>
        <fullName evidence="21">Bifunctional coenzyme A synthase</fullName>
        <ecNumber evidence="20">2.7.1.24</ecNumber>
        <ecNumber evidence="4">2.7.7.3</ecNumber>
    </recommendedName>
</protein>
<keyword evidence="13" id="KW-0511">Multifunctional enzyme</keyword>
<keyword evidence="6" id="KW-0597">Phosphoprotein</keyword>
<dbReference type="GO" id="GO:0015937">
    <property type="term" value="P:coenzyme A biosynthetic process"/>
    <property type="evidence" value="ECO:0007669"/>
    <property type="project" value="InterPro"/>
</dbReference>
<comment type="pathway">
    <text evidence="18">Cofactor biosynthesis; coenzyme A biosynthesis; CoA from (R)-pantothenate: step 5/5.</text>
</comment>
<dbReference type="FunFam" id="3.40.50.300:FF:000899">
    <property type="entry name" value="Bifunctional coenzyme A synthase"/>
    <property type="match status" value="1"/>
</dbReference>
<dbReference type="HAMAP" id="MF_00376">
    <property type="entry name" value="Dephospho_CoA_kinase"/>
    <property type="match status" value="1"/>
</dbReference>
<dbReference type="Proteomes" id="UP000887566">
    <property type="component" value="Unplaced"/>
</dbReference>
<evidence type="ECO:0000256" key="5">
    <source>
        <dbReference type="ARBA" id="ARBA00022490"/>
    </source>
</evidence>
<evidence type="ECO:0000256" key="2">
    <source>
        <dbReference type="ARBA" id="ARBA00004496"/>
    </source>
</evidence>
<dbReference type="CDD" id="cd02022">
    <property type="entry name" value="DPCK"/>
    <property type="match status" value="1"/>
</dbReference>
<dbReference type="SUPFAM" id="SSF52374">
    <property type="entry name" value="Nucleotidylyl transferase"/>
    <property type="match status" value="1"/>
</dbReference>
<evidence type="ECO:0000256" key="8">
    <source>
        <dbReference type="ARBA" id="ARBA00022695"/>
    </source>
</evidence>
<evidence type="ECO:0000256" key="1">
    <source>
        <dbReference type="ARBA" id="ARBA00004305"/>
    </source>
</evidence>